<evidence type="ECO:0000256" key="4">
    <source>
        <dbReference type="ARBA" id="ARBA00022723"/>
    </source>
</evidence>
<keyword evidence="17" id="KW-1185">Reference proteome</keyword>
<evidence type="ECO:0000256" key="11">
    <source>
        <dbReference type="ARBA" id="ARBA00023204"/>
    </source>
</evidence>
<sequence length="360" mass="38940">MNAHHFDTNGHAVAQDPRWARIVARDKTADGQLWYSVLTTGVYCRPSCPSRRANPKNVQLHDTLESARATGFRPCKRCNPEASSAEADHTDVVTQACRLIEESEDIPSLEMLAQAAGLSPGYFHRVFKSATGLTPKAYASAHRANRVRAGLVAGNSVTEAIYDAGFNSSGRFYEQSTRMLGMTPSQYRSGGADEEIRFAVGHTSLGDLLVASSKKGVVSILLGNDPDELVRNLQDRFPKARLVGADRAYEATVARVVGCIENPGIGLDLPLDVRGTAFQQRVWQALQDIPVGDTVSYADIARRIDAPKAVRAVAGACAANKLAVAIPCHRVVRNDGALSGYAWGVERKRALLDREALQDA</sequence>
<evidence type="ECO:0000256" key="10">
    <source>
        <dbReference type="ARBA" id="ARBA00023163"/>
    </source>
</evidence>
<dbReference type="PROSITE" id="PS00374">
    <property type="entry name" value="MGMT"/>
    <property type="match status" value="1"/>
</dbReference>
<feature type="binding site" evidence="14">
    <location>
        <position position="44"/>
    </location>
    <ligand>
        <name>Zn(2+)</name>
        <dbReference type="ChEBI" id="CHEBI:29105"/>
    </ligand>
</feature>
<evidence type="ECO:0000256" key="5">
    <source>
        <dbReference type="ARBA" id="ARBA00022763"/>
    </source>
</evidence>
<keyword evidence="5" id="KW-0227">DNA damage</keyword>
<dbReference type="InterPro" id="IPR014048">
    <property type="entry name" value="MethylDNA_cys_MeTrfase_DNA-bd"/>
</dbReference>
<dbReference type="InterPro" id="IPR009057">
    <property type="entry name" value="Homeodomain-like_sf"/>
</dbReference>
<dbReference type="InterPro" id="IPR018062">
    <property type="entry name" value="HTH_AraC-typ_CS"/>
</dbReference>
<keyword evidence="3 16" id="KW-0808">Transferase</keyword>
<dbReference type="AlphaFoldDB" id="A0A073IYA5"/>
<feature type="binding site" evidence="14">
    <location>
        <position position="75"/>
    </location>
    <ligand>
        <name>Zn(2+)</name>
        <dbReference type="ChEBI" id="CHEBI:29105"/>
    </ligand>
</feature>
<feature type="binding site" evidence="14">
    <location>
        <position position="48"/>
    </location>
    <ligand>
        <name>Zn(2+)</name>
        <dbReference type="ChEBI" id="CHEBI:29105"/>
    </ligand>
</feature>
<feature type="domain" description="HTH araC/xylS-type" evidence="15">
    <location>
        <begin position="94"/>
        <end position="190"/>
    </location>
</feature>
<evidence type="ECO:0000256" key="13">
    <source>
        <dbReference type="PIRSR" id="PIRSR000409-1"/>
    </source>
</evidence>
<dbReference type="SMART" id="SM00342">
    <property type="entry name" value="HTH_ARAC"/>
    <property type="match status" value="1"/>
</dbReference>
<dbReference type="CDD" id="cd06445">
    <property type="entry name" value="ATase"/>
    <property type="match status" value="1"/>
</dbReference>
<keyword evidence="8" id="KW-0238">DNA-binding</keyword>
<dbReference type="InterPro" id="IPR018060">
    <property type="entry name" value="HTH_AraC"/>
</dbReference>
<dbReference type="Gene3D" id="3.40.10.10">
    <property type="entry name" value="DNA Methylphosphotriester Repair Domain"/>
    <property type="match status" value="1"/>
</dbReference>
<dbReference type="PROSITE" id="PS00041">
    <property type="entry name" value="HTH_ARAC_FAMILY_1"/>
    <property type="match status" value="1"/>
</dbReference>
<gene>
    <name evidence="16" type="ORF">SUH3_22770</name>
</gene>
<dbReference type="InterPro" id="IPR001497">
    <property type="entry name" value="MethylDNA_cys_MeTrfase_AS"/>
</dbReference>
<feature type="binding site" evidence="14">
    <location>
        <position position="78"/>
    </location>
    <ligand>
        <name>Zn(2+)</name>
        <dbReference type="ChEBI" id="CHEBI:29105"/>
    </ligand>
</feature>
<keyword evidence="2 16" id="KW-0489">Methyltransferase</keyword>
<dbReference type="GO" id="GO:0003700">
    <property type="term" value="F:DNA-binding transcription factor activity"/>
    <property type="evidence" value="ECO:0007669"/>
    <property type="project" value="InterPro"/>
</dbReference>
<dbReference type="GO" id="GO:0003908">
    <property type="term" value="F:methylated-DNA-[protein]-cysteine S-methyltransferase activity"/>
    <property type="evidence" value="ECO:0007669"/>
    <property type="project" value="UniProtKB-EC"/>
</dbReference>
<dbReference type="SUPFAM" id="SSF46767">
    <property type="entry name" value="Methylated DNA-protein cysteine methyltransferase, C-terminal domain"/>
    <property type="match status" value="1"/>
</dbReference>
<evidence type="ECO:0000256" key="3">
    <source>
        <dbReference type="ARBA" id="ARBA00022679"/>
    </source>
</evidence>
<comment type="catalytic activity">
    <reaction evidence="12">
        <text>a 6-O-methyl-2'-deoxyguanosine in DNA + L-cysteinyl-[protein] = S-methyl-L-cysteinyl-[protein] + a 2'-deoxyguanosine in DNA</text>
        <dbReference type="Rhea" id="RHEA:24000"/>
        <dbReference type="Rhea" id="RHEA-COMP:10131"/>
        <dbReference type="Rhea" id="RHEA-COMP:10132"/>
        <dbReference type="Rhea" id="RHEA-COMP:11367"/>
        <dbReference type="Rhea" id="RHEA-COMP:11368"/>
        <dbReference type="ChEBI" id="CHEBI:29950"/>
        <dbReference type="ChEBI" id="CHEBI:82612"/>
        <dbReference type="ChEBI" id="CHEBI:85445"/>
        <dbReference type="ChEBI" id="CHEBI:85448"/>
        <dbReference type="EC" id="2.1.1.63"/>
    </reaction>
</comment>
<dbReference type="NCBIfam" id="NF011964">
    <property type="entry name" value="PRK15435.1"/>
    <property type="match status" value="1"/>
</dbReference>
<dbReference type="InterPro" id="IPR016221">
    <property type="entry name" value="Bifunct_regulatory_prot_Ada"/>
</dbReference>
<dbReference type="SUPFAM" id="SSF46689">
    <property type="entry name" value="Homeodomain-like"/>
    <property type="match status" value="1"/>
</dbReference>
<dbReference type="SUPFAM" id="SSF53155">
    <property type="entry name" value="Methylated DNA-protein cysteine methyltransferase domain"/>
    <property type="match status" value="1"/>
</dbReference>
<dbReference type="PANTHER" id="PTHR10815:SF14">
    <property type="entry name" value="BIFUNCTIONAL TRANSCRIPTIONAL ACTIVATOR_DNA REPAIR ENZYME ADA"/>
    <property type="match status" value="1"/>
</dbReference>
<keyword evidence="9" id="KW-0010">Activator</keyword>
<comment type="caution">
    <text evidence="16">The sequence shown here is derived from an EMBL/GenBank/DDBJ whole genome shotgun (WGS) entry which is preliminary data.</text>
</comment>
<dbReference type="GO" id="GO:0032259">
    <property type="term" value="P:methylation"/>
    <property type="evidence" value="ECO:0007669"/>
    <property type="project" value="UniProtKB-KW"/>
</dbReference>
<evidence type="ECO:0000313" key="16">
    <source>
        <dbReference type="EMBL" id="KEJ95353.1"/>
    </source>
</evidence>
<dbReference type="InterPro" id="IPR036388">
    <property type="entry name" value="WH-like_DNA-bd_sf"/>
</dbReference>
<dbReference type="GO" id="GO:0043565">
    <property type="term" value="F:sequence-specific DNA binding"/>
    <property type="evidence" value="ECO:0007669"/>
    <property type="project" value="InterPro"/>
</dbReference>
<dbReference type="RefSeq" id="WP_037927565.1">
    <property type="nucleotide sequence ID" value="NZ_CP054606.1"/>
</dbReference>
<comment type="cofactor">
    <cofactor evidence="14">
        <name>Zn(2+)</name>
        <dbReference type="ChEBI" id="CHEBI:29105"/>
    </cofactor>
    <text evidence="14">Binds 1 zinc ion per subunit.</text>
</comment>
<dbReference type="PIRSF" id="PIRSF000409">
    <property type="entry name" value="Ada"/>
    <property type="match status" value="1"/>
</dbReference>
<name>A0A073IYA5_9RHOB</name>
<proteinExistence type="predicted"/>
<dbReference type="NCBIfam" id="TIGR00589">
    <property type="entry name" value="ogt"/>
    <property type="match status" value="1"/>
</dbReference>
<evidence type="ECO:0000256" key="12">
    <source>
        <dbReference type="ARBA" id="ARBA00049348"/>
    </source>
</evidence>
<dbReference type="Pfam" id="PF12833">
    <property type="entry name" value="HTH_18"/>
    <property type="match status" value="1"/>
</dbReference>
<dbReference type="PROSITE" id="PS01124">
    <property type="entry name" value="HTH_ARAC_FAMILY_2"/>
    <property type="match status" value="1"/>
</dbReference>
<dbReference type="InterPro" id="IPR036217">
    <property type="entry name" value="MethylDNA_cys_MeTrfase_DNAb"/>
</dbReference>
<evidence type="ECO:0000256" key="8">
    <source>
        <dbReference type="ARBA" id="ARBA00023125"/>
    </source>
</evidence>
<dbReference type="SUPFAM" id="SSF57884">
    <property type="entry name" value="Ada DNA repair protein, N-terminal domain (N-Ada 10)"/>
    <property type="match status" value="1"/>
</dbReference>
<dbReference type="Pfam" id="PF02805">
    <property type="entry name" value="Ada_Zn_binding"/>
    <property type="match status" value="1"/>
</dbReference>
<keyword evidence="4 14" id="KW-0479">Metal-binding</keyword>
<keyword evidence="6 14" id="KW-0862">Zinc</keyword>
<dbReference type="GO" id="GO:0008270">
    <property type="term" value="F:zinc ion binding"/>
    <property type="evidence" value="ECO:0007669"/>
    <property type="project" value="InterPro"/>
</dbReference>
<evidence type="ECO:0000256" key="6">
    <source>
        <dbReference type="ARBA" id="ARBA00022833"/>
    </source>
</evidence>
<evidence type="ECO:0000256" key="7">
    <source>
        <dbReference type="ARBA" id="ARBA00023015"/>
    </source>
</evidence>
<reference evidence="16 17" key="1">
    <citation type="submission" date="2014-01" db="EMBL/GenBank/DDBJ databases">
        <title>Sulfitobacter sp. H3 (MCCC 1A00686) Genome Sequencing.</title>
        <authorList>
            <person name="Lai Q."/>
            <person name="Hong Z."/>
        </authorList>
    </citation>
    <scope>NUCLEOTIDE SEQUENCE [LARGE SCALE GENOMIC DNA]</scope>
    <source>
        <strain evidence="16 17">H3</strain>
    </source>
</reference>
<dbReference type="Proteomes" id="UP000027746">
    <property type="component" value="Unassembled WGS sequence"/>
</dbReference>
<keyword evidence="10" id="KW-0804">Transcription</keyword>
<protein>
    <submittedName>
        <fullName evidence="16">6-O-methylguanine DNA methyltransferase</fullName>
    </submittedName>
</protein>
<evidence type="ECO:0000256" key="2">
    <source>
        <dbReference type="ARBA" id="ARBA00022603"/>
    </source>
</evidence>
<dbReference type="Gene3D" id="3.30.160.70">
    <property type="entry name" value="Methylated DNA-protein cysteine methyltransferase domain"/>
    <property type="match status" value="1"/>
</dbReference>
<dbReference type="Pfam" id="PF01035">
    <property type="entry name" value="DNA_binding_1"/>
    <property type="match status" value="1"/>
</dbReference>
<dbReference type="FunFam" id="1.10.10.10:FF:000410">
    <property type="entry name" value="ADA regulatory protein, putative"/>
    <property type="match status" value="1"/>
</dbReference>
<dbReference type="Gene3D" id="1.10.10.60">
    <property type="entry name" value="Homeodomain-like"/>
    <property type="match status" value="2"/>
</dbReference>
<dbReference type="Gene3D" id="1.10.10.10">
    <property type="entry name" value="Winged helix-like DNA-binding domain superfamily/Winged helix DNA-binding domain"/>
    <property type="match status" value="1"/>
</dbReference>
<evidence type="ECO:0000256" key="9">
    <source>
        <dbReference type="ARBA" id="ARBA00023159"/>
    </source>
</evidence>
<dbReference type="GO" id="GO:0006281">
    <property type="term" value="P:DNA repair"/>
    <property type="evidence" value="ECO:0007669"/>
    <property type="project" value="UniProtKB-KW"/>
</dbReference>
<dbReference type="OrthoDB" id="9802228at2"/>
<feature type="active site" description="Nucleophile; methyl group acceptor from either O6-methylguanine or O4-methylthymine" evidence="13">
    <location>
        <position position="328"/>
    </location>
</feature>
<dbReference type="PANTHER" id="PTHR10815">
    <property type="entry name" value="METHYLATED-DNA--PROTEIN-CYSTEINE METHYLTRANSFERASE"/>
    <property type="match status" value="1"/>
</dbReference>
<evidence type="ECO:0000259" key="15">
    <source>
        <dbReference type="PROSITE" id="PS01124"/>
    </source>
</evidence>
<dbReference type="InterPro" id="IPR036631">
    <property type="entry name" value="MGMT_N_sf"/>
</dbReference>
<evidence type="ECO:0000256" key="1">
    <source>
        <dbReference type="ARBA" id="ARBA00001286"/>
    </source>
</evidence>
<organism evidence="16 17">
    <name type="scientific">Pseudosulfitobacter pseudonitzschiae</name>
    <dbReference type="NCBI Taxonomy" id="1402135"/>
    <lineage>
        <taxon>Bacteria</taxon>
        <taxon>Pseudomonadati</taxon>
        <taxon>Pseudomonadota</taxon>
        <taxon>Alphaproteobacteria</taxon>
        <taxon>Rhodobacterales</taxon>
        <taxon>Roseobacteraceae</taxon>
        <taxon>Pseudosulfitobacter</taxon>
    </lineage>
</organism>
<evidence type="ECO:0000256" key="14">
    <source>
        <dbReference type="PIRSR" id="PIRSR000409-3"/>
    </source>
</evidence>
<comment type="catalytic activity">
    <reaction evidence="1">
        <text>a 4-O-methyl-thymidine in DNA + L-cysteinyl-[protein] = a thymidine in DNA + S-methyl-L-cysteinyl-[protein]</text>
        <dbReference type="Rhea" id="RHEA:53428"/>
        <dbReference type="Rhea" id="RHEA-COMP:10131"/>
        <dbReference type="Rhea" id="RHEA-COMP:10132"/>
        <dbReference type="Rhea" id="RHEA-COMP:13555"/>
        <dbReference type="Rhea" id="RHEA-COMP:13556"/>
        <dbReference type="ChEBI" id="CHEBI:29950"/>
        <dbReference type="ChEBI" id="CHEBI:82612"/>
        <dbReference type="ChEBI" id="CHEBI:137386"/>
        <dbReference type="ChEBI" id="CHEBI:137387"/>
        <dbReference type="EC" id="2.1.1.63"/>
    </reaction>
</comment>
<dbReference type="GeneID" id="68872543"/>
<keyword evidence="11" id="KW-0234">DNA repair</keyword>
<keyword evidence="7" id="KW-0805">Transcription regulation</keyword>
<dbReference type="InterPro" id="IPR035451">
    <property type="entry name" value="Ada-like_dom_sf"/>
</dbReference>
<dbReference type="EMBL" id="JAMD01000007">
    <property type="protein sequence ID" value="KEJ95353.1"/>
    <property type="molecule type" value="Genomic_DNA"/>
</dbReference>
<feature type="active site" description="Nucleophile; methyl group acceptor from methylphosphotriester" evidence="13">
    <location>
        <position position="44"/>
    </location>
</feature>
<dbReference type="InterPro" id="IPR004026">
    <property type="entry name" value="Ada_DNA_repair_Zn-bd"/>
</dbReference>
<accession>A0A073IYA5</accession>
<evidence type="ECO:0000313" key="17">
    <source>
        <dbReference type="Proteomes" id="UP000027746"/>
    </source>
</evidence>